<dbReference type="OrthoDB" id="9782655at2"/>
<dbReference type="Gene3D" id="3.40.50.2300">
    <property type="match status" value="1"/>
</dbReference>
<evidence type="ECO:0000256" key="1">
    <source>
        <dbReference type="ARBA" id="ARBA00023015"/>
    </source>
</evidence>
<evidence type="ECO:0000313" key="8">
    <source>
        <dbReference type="Proteomes" id="UP000254939"/>
    </source>
</evidence>
<name>A0A370KTC8_9HYPH</name>
<dbReference type="PANTHER" id="PTHR44688:SF16">
    <property type="entry name" value="DNA-BINDING TRANSCRIPTIONAL ACTIVATOR DEVR_DOSR"/>
    <property type="match status" value="1"/>
</dbReference>
<dbReference type="PROSITE" id="PS50110">
    <property type="entry name" value="RESPONSE_REGULATORY"/>
    <property type="match status" value="1"/>
</dbReference>
<dbReference type="PRINTS" id="PR00038">
    <property type="entry name" value="HTHLUXR"/>
</dbReference>
<dbReference type="CDD" id="cd06170">
    <property type="entry name" value="LuxR_C_like"/>
    <property type="match status" value="1"/>
</dbReference>
<organism evidence="7 8">
    <name type="scientific">Rhizobium grahamii</name>
    <dbReference type="NCBI Taxonomy" id="1120045"/>
    <lineage>
        <taxon>Bacteria</taxon>
        <taxon>Pseudomonadati</taxon>
        <taxon>Pseudomonadota</taxon>
        <taxon>Alphaproteobacteria</taxon>
        <taxon>Hyphomicrobiales</taxon>
        <taxon>Rhizobiaceae</taxon>
        <taxon>Rhizobium/Agrobacterium group</taxon>
        <taxon>Rhizobium</taxon>
    </lineage>
</organism>
<feature type="modified residue" description="4-aspartylphosphate" evidence="4">
    <location>
        <position position="57"/>
    </location>
</feature>
<feature type="domain" description="HTH luxR-type" evidence="5">
    <location>
        <begin position="138"/>
        <end position="203"/>
    </location>
</feature>
<dbReference type="SMART" id="SM00421">
    <property type="entry name" value="HTH_LUXR"/>
    <property type="match status" value="1"/>
</dbReference>
<dbReference type="Proteomes" id="UP000254939">
    <property type="component" value="Unassembled WGS sequence"/>
</dbReference>
<evidence type="ECO:0000313" key="7">
    <source>
        <dbReference type="EMBL" id="RDJ13920.1"/>
    </source>
</evidence>
<dbReference type="RefSeq" id="WP_114712378.1">
    <property type="nucleotide sequence ID" value="NZ_KZ857258.1"/>
</dbReference>
<dbReference type="AlphaFoldDB" id="A0A370KTC8"/>
<keyword evidence="2 7" id="KW-0238">DNA-binding</keyword>
<dbReference type="GO" id="GO:0000160">
    <property type="term" value="P:phosphorelay signal transduction system"/>
    <property type="evidence" value="ECO:0007669"/>
    <property type="project" value="InterPro"/>
</dbReference>
<proteinExistence type="predicted"/>
<dbReference type="InterPro" id="IPR001789">
    <property type="entry name" value="Sig_transdc_resp-reg_receiver"/>
</dbReference>
<keyword evidence="4" id="KW-0597">Phosphoprotein</keyword>
<keyword evidence="3" id="KW-0804">Transcription</keyword>
<reference evidence="7 8" key="1">
    <citation type="submission" date="2017-03" db="EMBL/GenBank/DDBJ databases">
        <title>Genome analysis of Rhizobial strains effectives or ineffectives for nitrogen fixation isolated from bean seeds.</title>
        <authorList>
            <person name="Peralta H."/>
            <person name="Aguilar-Vera A."/>
            <person name="Mora Y."/>
            <person name="Vargas-Lagunas C."/>
            <person name="Girard L."/>
            <person name="Mora J."/>
        </authorList>
    </citation>
    <scope>NUCLEOTIDE SEQUENCE [LARGE SCALE GENOMIC DNA]</scope>
    <source>
        <strain evidence="7 8">CCGM3</strain>
    </source>
</reference>
<evidence type="ECO:0000259" key="6">
    <source>
        <dbReference type="PROSITE" id="PS50110"/>
    </source>
</evidence>
<dbReference type="Pfam" id="PF00196">
    <property type="entry name" value="GerE"/>
    <property type="match status" value="1"/>
</dbReference>
<dbReference type="PANTHER" id="PTHR44688">
    <property type="entry name" value="DNA-BINDING TRANSCRIPTIONAL ACTIVATOR DEVR_DOSR"/>
    <property type="match status" value="1"/>
</dbReference>
<dbReference type="Gene3D" id="1.10.10.10">
    <property type="entry name" value="Winged helix-like DNA-binding domain superfamily/Winged helix DNA-binding domain"/>
    <property type="match status" value="1"/>
</dbReference>
<evidence type="ECO:0000256" key="4">
    <source>
        <dbReference type="PROSITE-ProRule" id="PRU00169"/>
    </source>
</evidence>
<accession>A0A370KTC8</accession>
<dbReference type="SMART" id="SM00448">
    <property type="entry name" value="REC"/>
    <property type="match status" value="1"/>
</dbReference>
<feature type="domain" description="Response regulatory" evidence="6">
    <location>
        <begin position="8"/>
        <end position="122"/>
    </location>
</feature>
<keyword evidence="1" id="KW-0805">Transcription regulation</keyword>
<protein>
    <submittedName>
        <fullName evidence="7">DNA-binding response regulator</fullName>
    </submittedName>
</protein>
<dbReference type="GO" id="GO:0006355">
    <property type="term" value="P:regulation of DNA-templated transcription"/>
    <property type="evidence" value="ECO:0007669"/>
    <property type="project" value="InterPro"/>
</dbReference>
<dbReference type="SUPFAM" id="SSF52172">
    <property type="entry name" value="CheY-like"/>
    <property type="match status" value="1"/>
</dbReference>
<evidence type="ECO:0000256" key="2">
    <source>
        <dbReference type="ARBA" id="ARBA00023125"/>
    </source>
</evidence>
<comment type="caution">
    <text evidence="7">The sequence shown here is derived from an EMBL/GenBank/DDBJ whole genome shotgun (WGS) entry which is preliminary data.</text>
</comment>
<dbReference type="EMBL" id="NAAC01000007">
    <property type="protein sequence ID" value="RDJ13920.1"/>
    <property type="molecule type" value="Genomic_DNA"/>
</dbReference>
<dbReference type="PROSITE" id="PS50043">
    <property type="entry name" value="HTH_LUXR_2"/>
    <property type="match status" value="1"/>
</dbReference>
<dbReference type="PROSITE" id="PS00622">
    <property type="entry name" value="HTH_LUXR_1"/>
    <property type="match status" value="1"/>
</dbReference>
<dbReference type="InterPro" id="IPR000792">
    <property type="entry name" value="Tscrpt_reg_LuxR_C"/>
</dbReference>
<sequence>MNSSIEPIIYVVDDDEKMRESLLDLFIFAKKRVSVFSSGSEFLEIADTRAPGCVVVDLQMPGSTGLEVQSRLVSMGSDLPVIFLTGEADVSASVTAMKAGATDFITKPFVNQDLLDAVDHAIRVDGERRKLDAGHEQLQDLAGTLTPREQQVMYAVASGLMNKQVAFHLGIAEITVKLHRMSVMRKMHSRSLADLVRKVESLQEASLASDYQALRLQAELLRARNRPLVTGSDTMRLQS</sequence>
<evidence type="ECO:0000256" key="3">
    <source>
        <dbReference type="ARBA" id="ARBA00023163"/>
    </source>
</evidence>
<dbReference type="InterPro" id="IPR011006">
    <property type="entry name" value="CheY-like_superfamily"/>
</dbReference>
<dbReference type="GO" id="GO:0003677">
    <property type="term" value="F:DNA binding"/>
    <property type="evidence" value="ECO:0007669"/>
    <property type="project" value="UniProtKB-KW"/>
</dbReference>
<evidence type="ECO:0000259" key="5">
    <source>
        <dbReference type="PROSITE" id="PS50043"/>
    </source>
</evidence>
<gene>
    <name evidence="7" type="ORF">B5K06_08085</name>
</gene>
<dbReference type="Pfam" id="PF00072">
    <property type="entry name" value="Response_reg"/>
    <property type="match status" value="1"/>
</dbReference>
<dbReference type="InterPro" id="IPR036388">
    <property type="entry name" value="WH-like_DNA-bd_sf"/>
</dbReference>